<dbReference type="InterPro" id="IPR044023">
    <property type="entry name" value="Ig_7"/>
</dbReference>
<dbReference type="RefSeq" id="WP_207071810.1">
    <property type="nucleotide sequence ID" value="NZ_JAFLND010000003.1"/>
</dbReference>
<keyword evidence="10" id="KW-1185">Reference proteome</keyword>
<feature type="domain" description="Calx-beta" evidence="8">
    <location>
        <begin position="50"/>
        <end position="148"/>
    </location>
</feature>
<dbReference type="Pfam" id="PF13585">
    <property type="entry name" value="CHU_C"/>
    <property type="match status" value="1"/>
</dbReference>
<proteinExistence type="predicted"/>
<reference evidence="9 10" key="1">
    <citation type="submission" date="2021-03" db="EMBL/GenBank/DDBJ databases">
        <title>Muricauda sp. CAU 1631 isolated from Incheon.</title>
        <authorList>
            <person name="Kim W."/>
        </authorList>
    </citation>
    <scope>NUCLEOTIDE SEQUENCE [LARGE SCALE GENOMIC DNA]</scope>
    <source>
        <strain evidence="9 10">CAU 1631</strain>
    </source>
</reference>
<keyword evidence="4" id="KW-0677">Repeat</keyword>
<feature type="domain" description="Calx-beta" evidence="8">
    <location>
        <begin position="161"/>
        <end position="259"/>
    </location>
</feature>
<gene>
    <name evidence="9" type="ORF">J0X13_12870</name>
</gene>
<evidence type="ECO:0000256" key="2">
    <source>
        <dbReference type="ARBA" id="ARBA00022525"/>
    </source>
</evidence>
<evidence type="ECO:0000256" key="7">
    <source>
        <dbReference type="SAM" id="MobiDB-lite"/>
    </source>
</evidence>
<dbReference type="InterPro" id="IPR051171">
    <property type="entry name" value="CaCA"/>
</dbReference>
<protein>
    <submittedName>
        <fullName evidence="9">Gliding motility-associated C-terminal domain-containing protein</fullName>
    </submittedName>
</protein>
<dbReference type="Proteomes" id="UP000664163">
    <property type="component" value="Unassembled WGS sequence"/>
</dbReference>
<evidence type="ECO:0000313" key="9">
    <source>
        <dbReference type="EMBL" id="MBO0331449.1"/>
    </source>
</evidence>
<dbReference type="SUPFAM" id="SSF141072">
    <property type="entry name" value="CalX-like"/>
    <property type="match status" value="4"/>
</dbReference>
<organism evidence="9 10">
    <name type="scientific">[Muricauda] lutisoli</name>
    <dbReference type="NCBI Taxonomy" id="2816035"/>
    <lineage>
        <taxon>Bacteria</taxon>
        <taxon>Pseudomonadati</taxon>
        <taxon>Bacteroidota</taxon>
        <taxon>Flavobacteriia</taxon>
        <taxon>Flavobacteriales</taxon>
        <taxon>Flavobacteriaceae</taxon>
        <taxon>Allomuricauda</taxon>
    </lineage>
</organism>
<keyword evidence="6" id="KW-0813">Transport</keyword>
<feature type="non-terminal residue" evidence="9">
    <location>
        <position position="1"/>
    </location>
</feature>
<dbReference type="Pfam" id="PF19081">
    <property type="entry name" value="Ig_7"/>
    <property type="match status" value="1"/>
</dbReference>
<dbReference type="InterPro" id="IPR003644">
    <property type="entry name" value="Calx_beta"/>
</dbReference>
<keyword evidence="5" id="KW-0106">Calcium</keyword>
<dbReference type="Pfam" id="PF03160">
    <property type="entry name" value="Calx-beta"/>
    <property type="match status" value="2"/>
</dbReference>
<keyword evidence="6" id="KW-0406">Ion transport</keyword>
<dbReference type="PANTHER" id="PTHR11878:SF65">
    <property type="entry name" value="NA_CA-EXCHANGE PROTEIN, ISOFORM G"/>
    <property type="match status" value="1"/>
</dbReference>
<evidence type="ECO:0000256" key="4">
    <source>
        <dbReference type="ARBA" id="ARBA00022737"/>
    </source>
</evidence>
<evidence type="ECO:0000256" key="6">
    <source>
        <dbReference type="ARBA" id="ARBA00023065"/>
    </source>
</evidence>
<dbReference type="NCBIfam" id="TIGR04131">
    <property type="entry name" value="Bac_Flav_CTERM"/>
    <property type="match status" value="1"/>
</dbReference>
<sequence length="1142" mass="117750">AGTYDGTAGTAIAIPTLSITDDADVEPNETIDLALGTATGDATLGAQTTTTYTINNDDTSTLTITNASVAEDGGNLVFSVTLSNAVVGGTDVAYTFTDVTATGGGTDYDSAGGTLNFTGTASEVQTISVPITDDAIVEGNETFTVTLGTPTNGVGLSGSPATGTITDEDSATLTITNASVAEDGGNLVFAVTLNNAVVGGTDVAYTFTDVTATGGGTDYDSAGGTLNFTGTASEVQNITVPITDDAIVEGDETFTVALGTPTNGVGVSGSPATGTITNDDSAAVTIANTSGNEDDGAITVSATLDNAVDGGFTVQVSTTNGTAIAGIDYTQVNGLTLNFVGNAGETQTFDVNPIADALIEVNETLSVSMDNLGGTSLSVDISDTATITINNDDSCLATTSPVLNGLDTEFCVTALGDFSQNLNDYVDTTPPVTTELRWSTNSDTSVTGDYLASNVVTTAGTYYGFFYDPLNDCTSPNSVTVTLVVNEEPNAGNTNGISVCNTTESGGTTIIDLDDRITGQDSGSWTVTSAQTGSSITINANNIINFDGQPLGEYVFTYTTDTAQAPCVDQSVDLTITVIDCSLPCNAGNTAPQFNGTDTTIEFCDEVNADLNDYLVSTTAPAGTTLTWSTSNIPTETGAHLISSNVVEPGTYYGFFYDETNDCASPILPITLVRNFTPTIDVANGDAGCGPSILTLTASASVSDDSTINYTWYDAPTGGAIVGTNATFTTNTLSETTSFYVTASANGCETERVEVVATINAAPTAGTPSNTVACNVAGAGGPNVIDLDDLLTGADAGTWSIITDPSSGTLTIGSDNAVDFVGLPSGSYVFEYTTNVAQAPCTDTSVQVTISVSDCVVDTDGDGLTDGEEATLGTSPTNPDTDGDGLTDGEEVLVVDDTSTVAVPENATDPLDPCDPFLTPDCNPEDIDLAITKEVDDEEVLLNDEITFTITLENTTMDNVLDIVVGDVLDSGFELLSNTPSKGTYDQNTGEWTIDALGPEEVVTLEIRVTVIESGILENTASLISSFPADATITDNNASTVQVQVNRSQCEDPGTICNIFSPNNDGFNDTLTLVGDEQYPNNTFEVFDRYGNSVFQMNGYDSSWDGTGKNGQLPKGTYFYILDLNGDGTDVVKGWIQIVRNN</sequence>
<keyword evidence="2" id="KW-0964">Secreted</keyword>
<dbReference type="SMART" id="SM00237">
    <property type="entry name" value="Calx_beta"/>
    <property type="match status" value="3"/>
</dbReference>
<dbReference type="Gene3D" id="2.60.40.2030">
    <property type="match status" value="4"/>
</dbReference>
<evidence type="ECO:0000256" key="5">
    <source>
        <dbReference type="ARBA" id="ARBA00022837"/>
    </source>
</evidence>
<dbReference type="EMBL" id="JAFLND010000003">
    <property type="protein sequence ID" value="MBO0331449.1"/>
    <property type="molecule type" value="Genomic_DNA"/>
</dbReference>
<accession>A0ABS3EZ70</accession>
<dbReference type="Pfam" id="PF18884">
    <property type="entry name" value="TSP3_bac"/>
    <property type="match status" value="2"/>
</dbReference>
<keyword evidence="3" id="KW-0732">Signal</keyword>
<name>A0ABS3EZ70_9FLAO</name>
<dbReference type="InterPro" id="IPR038081">
    <property type="entry name" value="CalX-like_sf"/>
</dbReference>
<feature type="region of interest" description="Disordered" evidence="7">
    <location>
        <begin position="860"/>
        <end position="885"/>
    </location>
</feature>
<dbReference type="Pfam" id="PF01345">
    <property type="entry name" value="DUF11"/>
    <property type="match status" value="1"/>
</dbReference>
<evidence type="ECO:0000259" key="8">
    <source>
        <dbReference type="SMART" id="SM00237"/>
    </source>
</evidence>
<comment type="subcellular location">
    <subcellularLocation>
        <location evidence="1">Secreted</location>
    </subcellularLocation>
</comment>
<dbReference type="InterPro" id="IPR059100">
    <property type="entry name" value="TSP3_bac"/>
</dbReference>
<feature type="domain" description="Calx-beta" evidence="8">
    <location>
        <begin position="272"/>
        <end position="370"/>
    </location>
</feature>
<feature type="compositionally biased region" description="Acidic residues" evidence="7">
    <location>
        <begin position="860"/>
        <end position="869"/>
    </location>
</feature>
<dbReference type="InterPro" id="IPR047589">
    <property type="entry name" value="DUF11_rpt"/>
</dbReference>
<evidence type="ECO:0000256" key="1">
    <source>
        <dbReference type="ARBA" id="ARBA00004613"/>
    </source>
</evidence>
<dbReference type="PANTHER" id="PTHR11878">
    <property type="entry name" value="SODIUM/CALCIUM EXCHANGER"/>
    <property type="match status" value="1"/>
</dbReference>
<dbReference type="InterPro" id="IPR001434">
    <property type="entry name" value="OmcB-like_DUF11"/>
</dbReference>
<comment type="caution">
    <text evidence="9">The sequence shown here is derived from an EMBL/GenBank/DDBJ whole genome shotgun (WGS) entry which is preliminary data.</text>
</comment>
<dbReference type="InterPro" id="IPR026341">
    <property type="entry name" value="T9SS_type_B"/>
</dbReference>
<evidence type="ECO:0000313" key="10">
    <source>
        <dbReference type="Proteomes" id="UP000664163"/>
    </source>
</evidence>
<dbReference type="NCBIfam" id="TIGR01451">
    <property type="entry name" value="B_ant_repeat"/>
    <property type="match status" value="1"/>
</dbReference>
<evidence type="ECO:0000256" key="3">
    <source>
        <dbReference type="ARBA" id="ARBA00022729"/>
    </source>
</evidence>